<dbReference type="EMBL" id="JACXVP010000004">
    <property type="protein sequence ID" value="KAG5610183.1"/>
    <property type="molecule type" value="Genomic_DNA"/>
</dbReference>
<keyword evidence="2" id="KW-1185">Reference proteome</keyword>
<evidence type="ECO:0000313" key="1">
    <source>
        <dbReference type="EMBL" id="KAG5610183.1"/>
    </source>
</evidence>
<evidence type="ECO:0000313" key="2">
    <source>
        <dbReference type="Proteomes" id="UP000824120"/>
    </source>
</evidence>
<protein>
    <submittedName>
        <fullName evidence="1">Uncharacterized protein</fullName>
    </submittedName>
</protein>
<proteinExistence type="predicted"/>
<name>A0A9J5ZE25_SOLCO</name>
<dbReference type="Proteomes" id="UP000824120">
    <property type="component" value="Chromosome 4"/>
</dbReference>
<comment type="caution">
    <text evidence="1">The sequence shown here is derived from an EMBL/GenBank/DDBJ whole genome shotgun (WGS) entry which is preliminary data.</text>
</comment>
<accession>A0A9J5ZE25</accession>
<dbReference type="AlphaFoldDB" id="A0A9J5ZE25"/>
<gene>
    <name evidence="1" type="ORF">H5410_021464</name>
</gene>
<organism evidence="1 2">
    <name type="scientific">Solanum commersonii</name>
    <name type="common">Commerson's wild potato</name>
    <name type="synonym">Commerson's nightshade</name>
    <dbReference type="NCBI Taxonomy" id="4109"/>
    <lineage>
        <taxon>Eukaryota</taxon>
        <taxon>Viridiplantae</taxon>
        <taxon>Streptophyta</taxon>
        <taxon>Embryophyta</taxon>
        <taxon>Tracheophyta</taxon>
        <taxon>Spermatophyta</taxon>
        <taxon>Magnoliopsida</taxon>
        <taxon>eudicotyledons</taxon>
        <taxon>Gunneridae</taxon>
        <taxon>Pentapetalae</taxon>
        <taxon>asterids</taxon>
        <taxon>lamiids</taxon>
        <taxon>Solanales</taxon>
        <taxon>Solanaceae</taxon>
        <taxon>Solanoideae</taxon>
        <taxon>Solaneae</taxon>
        <taxon>Solanum</taxon>
    </lineage>
</organism>
<dbReference type="OrthoDB" id="1305729at2759"/>
<sequence length="216" mass="24333">MKNKNSWFFVIRIIAVQMSFRYRLNPNWLYGGQIPDIIDSGCIDKLQDNMMVDVELPFHTSPFDGSSCSRGVQDLPGSAEHKLLDTKWFSSNNNFTCLYTFENDEIFGQNKGSSNTILNGRMLFLLIFGITKVVGCENSTLRTVIIGILPILVVPEIMGSKTFILMILILKSKGFPCSSSIFNLMMHLLPIPSTSNQRISVSRMENGVPWDVQVLI</sequence>
<reference evidence="1 2" key="1">
    <citation type="submission" date="2020-09" db="EMBL/GenBank/DDBJ databases">
        <title>De no assembly of potato wild relative species, Solanum commersonii.</title>
        <authorList>
            <person name="Cho K."/>
        </authorList>
    </citation>
    <scope>NUCLEOTIDE SEQUENCE [LARGE SCALE GENOMIC DNA]</scope>
    <source>
        <strain evidence="1">LZ3.2</strain>
        <tissue evidence="1">Leaf</tissue>
    </source>
</reference>